<evidence type="ECO:0000313" key="2">
    <source>
        <dbReference type="Proteomes" id="UP001177021"/>
    </source>
</evidence>
<sequence length="926" mass="103240">MSSRGGRDRPRRDYPSRYEDNKGNSGTGRGGGGSSSGNNGNPPSRHLWVGNLSHNIVEDELAHPFIRFGPLEKVAFQPGRSYAFINFEMDEDAIDAMRSLQGFPLAGNPLRIEFAKADKPSTVTRDEDYSCDERRSALRGSPFSQREIRGRHGSPEPHYSDKSKFSDKNPEPSEVLWIGFPAQLKVDELILGRAFSPFGEIEKISTFPGRSYAFVRYRNQMSACRAMDALKGKLFGNPRVHICFAKSESGSSSSGKSSFGGPRSPSYKSSGRGGSSENFRQDRSFGGEQNISSPNMFVNWDSRDSDAYDFNNRGSSWAGGANTYGQRNIGEKGTPLGVSQEFYEHINSPPRERHFHQGDFPQKYSQRGPFFEDLQGLPEDAPYLHVAKKLKSDSSPERELPEYAFSELERQKHVFPRLLPDFPHHEPFDKSFDAGNFTYGQTFNHPPNSPLVRIDRHEGRKPYDSFQMGPGALQSNFVEKKRFTPEPDNSSSSEWKWEGTIAKGGTPICRARCFPVGKVLDIALPEFLDCTARTSLDMLSKHYYQAVGVWVVFFVPGSDADIEFYNEFMHYLEEKQRAAVSKVDDKTTLFLVPPSDFSEKVLKVPGKLSISGVILRLEYPGLNQGPMHIERETKNENLLSYNENILYPNSSYPSVRMPPNPSSISELGNSGISNLSFPGNKFEAAPFISDSAHSAVGMPESYDERSRYYPSTQPRTSVPNWPSQNPQNLISNRTLPSHQFSGAVEPIADEHHHMNVSSTQHFGGNSGIPFGSNNRSSYPEMRNFDPSTPVGSLQPEQLAQLAASLLEKQRQLGSSMSTSATSDPRQNRFNESETSSRQSYAAENNLASSEHSTSQFGHVLQLQKQHQMMPNVPQLSQMVQREVNGNQQLADNSLQDGGDADTQKRLEATLKLAATLLQQVHQGNGN</sequence>
<comment type="caution">
    <text evidence="1">The sequence shown here is derived from an EMBL/GenBank/DDBJ whole genome shotgun (WGS) entry which is preliminary data.</text>
</comment>
<keyword evidence="2" id="KW-1185">Reference proteome</keyword>
<evidence type="ECO:0000313" key="1">
    <source>
        <dbReference type="EMBL" id="CAJ2668674.1"/>
    </source>
</evidence>
<protein>
    <submittedName>
        <fullName evidence="1">Uncharacterized protein</fullName>
    </submittedName>
</protein>
<reference evidence="1" key="1">
    <citation type="submission" date="2023-10" db="EMBL/GenBank/DDBJ databases">
        <authorList>
            <person name="Rodriguez Cubillos JULIANA M."/>
            <person name="De Vega J."/>
        </authorList>
    </citation>
    <scope>NUCLEOTIDE SEQUENCE</scope>
</reference>
<dbReference type="EMBL" id="CASHSV030000513">
    <property type="protein sequence ID" value="CAJ2668674.1"/>
    <property type="molecule type" value="Genomic_DNA"/>
</dbReference>
<dbReference type="Proteomes" id="UP001177021">
    <property type="component" value="Unassembled WGS sequence"/>
</dbReference>
<proteinExistence type="predicted"/>
<accession>A0ACB0LGP6</accession>
<organism evidence="1 2">
    <name type="scientific">Trifolium pratense</name>
    <name type="common">Red clover</name>
    <dbReference type="NCBI Taxonomy" id="57577"/>
    <lineage>
        <taxon>Eukaryota</taxon>
        <taxon>Viridiplantae</taxon>
        <taxon>Streptophyta</taxon>
        <taxon>Embryophyta</taxon>
        <taxon>Tracheophyta</taxon>
        <taxon>Spermatophyta</taxon>
        <taxon>Magnoliopsida</taxon>
        <taxon>eudicotyledons</taxon>
        <taxon>Gunneridae</taxon>
        <taxon>Pentapetalae</taxon>
        <taxon>rosids</taxon>
        <taxon>fabids</taxon>
        <taxon>Fabales</taxon>
        <taxon>Fabaceae</taxon>
        <taxon>Papilionoideae</taxon>
        <taxon>50 kb inversion clade</taxon>
        <taxon>NPAAA clade</taxon>
        <taxon>Hologalegina</taxon>
        <taxon>IRL clade</taxon>
        <taxon>Trifolieae</taxon>
        <taxon>Trifolium</taxon>
    </lineage>
</organism>
<gene>
    <name evidence="1" type="ORF">MILVUS5_LOCUS33034</name>
</gene>
<name>A0ACB0LGP6_TRIPR</name>